<keyword evidence="1" id="KW-0812">Transmembrane</keyword>
<feature type="transmembrane region" description="Helical" evidence="1">
    <location>
        <begin position="42"/>
        <end position="62"/>
    </location>
</feature>
<organism evidence="2 3">
    <name type="scientific">Pseudomonas fluorescens</name>
    <dbReference type="NCBI Taxonomy" id="294"/>
    <lineage>
        <taxon>Bacteria</taxon>
        <taxon>Pseudomonadati</taxon>
        <taxon>Pseudomonadota</taxon>
        <taxon>Gammaproteobacteria</taxon>
        <taxon>Pseudomonadales</taxon>
        <taxon>Pseudomonadaceae</taxon>
        <taxon>Pseudomonas</taxon>
    </lineage>
</organism>
<sequence length="229" mass="26104">MKKDWVVWLGCISLFGAGVVWGAIPRGKEFFDVKNLHDLAEVIGSFATAAALLLAVIGYNAWKKQLVATSDHELAKRASLSLRKYRAMLPDAFRTTSGLVERMNFQVSYRETPHELLEVVNEELSNLKIISSEVHLLALECREEWGDSVWPVFQDAFFLGDHCRACIGAFVSWSRIDFPDRLREKYADSAINSFEAVKILAGENVLEIEKYFEEKFGPLHQMFNEKKLK</sequence>
<dbReference type="Proteomes" id="UP000254535">
    <property type="component" value="Chromosome"/>
</dbReference>
<gene>
    <name evidence="2" type="ORF">CFN16_12190</name>
</gene>
<evidence type="ECO:0000256" key="1">
    <source>
        <dbReference type="SAM" id="Phobius"/>
    </source>
</evidence>
<keyword evidence="1" id="KW-1133">Transmembrane helix</keyword>
<name>A0A345UWJ7_PSEFL</name>
<evidence type="ECO:0008006" key="4">
    <source>
        <dbReference type="Google" id="ProtNLM"/>
    </source>
</evidence>
<protein>
    <recommendedName>
        <fullName evidence="4">DUF4760 domain-containing protein</fullName>
    </recommendedName>
</protein>
<dbReference type="RefSeq" id="WP_115077691.1">
    <property type="nucleotide sequence ID" value="NZ_CP022313.1"/>
</dbReference>
<keyword evidence="1" id="KW-0472">Membrane</keyword>
<reference evidence="2 3" key="1">
    <citation type="submission" date="2017-07" db="EMBL/GenBank/DDBJ databases">
        <title>Genome sequence of Pseudomonas NEP1.</title>
        <authorList>
            <person name="Nascimento F.X."/>
        </authorList>
    </citation>
    <scope>NUCLEOTIDE SEQUENCE [LARGE SCALE GENOMIC DNA]</scope>
    <source>
        <strain evidence="2 3">NEP1</strain>
    </source>
</reference>
<accession>A0A345UWJ7</accession>
<dbReference type="EMBL" id="CP022313">
    <property type="protein sequence ID" value="AXJ04849.1"/>
    <property type="molecule type" value="Genomic_DNA"/>
</dbReference>
<proteinExistence type="predicted"/>
<evidence type="ECO:0000313" key="2">
    <source>
        <dbReference type="EMBL" id="AXJ04849.1"/>
    </source>
</evidence>
<dbReference type="AlphaFoldDB" id="A0A345UWJ7"/>
<evidence type="ECO:0000313" key="3">
    <source>
        <dbReference type="Proteomes" id="UP000254535"/>
    </source>
</evidence>